<protein>
    <recommendedName>
        <fullName evidence="6">RDD domain-containing protein</fullName>
    </recommendedName>
</protein>
<evidence type="ECO:0000256" key="5">
    <source>
        <dbReference type="SAM" id="Phobius"/>
    </source>
</evidence>
<feature type="domain" description="RDD" evidence="6">
    <location>
        <begin position="20"/>
        <end position="153"/>
    </location>
</feature>
<dbReference type="Proteomes" id="UP000216498">
    <property type="component" value="Unassembled WGS sequence"/>
</dbReference>
<evidence type="ECO:0000256" key="2">
    <source>
        <dbReference type="ARBA" id="ARBA00022692"/>
    </source>
</evidence>
<evidence type="ECO:0000256" key="1">
    <source>
        <dbReference type="ARBA" id="ARBA00004141"/>
    </source>
</evidence>
<accession>A0A265NBM6</accession>
<dbReference type="RefSeq" id="WP_094884968.1">
    <property type="nucleotide sequence ID" value="NZ_NPMS01000002.1"/>
</dbReference>
<sequence length="263" mass="29950">MTQDQINIKTPEFVSLNFRLAGLGSRAAAMIIDQVILTFANIAIILLVVFTTSADMWQMMEYGWMVAIMIIALFAVNWGYFFVGEYFFNGKTVGKNIIGIRVIQENGHSITLLSAIIRNLLRIVDMLPTSYFLGIILVFLHSKHKRLGDMAAGTIVVHERKAKRQKKTPLEKEIEERGLNKDTISIGAMAYNSLGTKEFNLLKTYSYKLVELRDSSKYQLTREMAAILLPKVGLDIGAKTERELENTLLVLYLKMKEDWEFEL</sequence>
<proteinExistence type="predicted"/>
<dbReference type="Pfam" id="PF06271">
    <property type="entry name" value="RDD"/>
    <property type="match status" value="1"/>
</dbReference>
<reference evidence="7 8" key="1">
    <citation type="submission" date="2017-08" db="EMBL/GenBank/DDBJ databases">
        <title>Virgibacillus indicus sp. nov. and Virgibacillus profoundi sp. nov, two moderately halophilic bacteria isolated from marine sediment by using the Microfluidic Streak Plate.</title>
        <authorList>
            <person name="Xu B."/>
            <person name="Hu B."/>
            <person name="Wang J."/>
            <person name="Zhu Y."/>
            <person name="Huang L."/>
            <person name="Du W."/>
            <person name="Huang Y."/>
        </authorList>
    </citation>
    <scope>NUCLEOTIDE SEQUENCE [LARGE SCALE GENOMIC DNA]</scope>
    <source>
        <strain evidence="7 8">IO3-P2-C2</strain>
    </source>
</reference>
<evidence type="ECO:0000256" key="4">
    <source>
        <dbReference type="ARBA" id="ARBA00023136"/>
    </source>
</evidence>
<keyword evidence="4 5" id="KW-0472">Membrane</keyword>
<dbReference type="OrthoDB" id="9787732at2"/>
<name>A0A265NBM6_9BACI</name>
<evidence type="ECO:0000313" key="7">
    <source>
        <dbReference type="EMBL" id="OZU89428.1"/>
    </source>
</evidence>
<comment type="caution">
    <text evidence="7">The sequence shown here is derived from an EMBL/GenBank/DDBJ whole genome shotgun (WGS) entry which is preliminary data.</text>
</comment>
<comment type="subcellular location">
    <subcellularLocation>
        <location evidence="1">Membrane</location>
        <topology evidence="1">Multi-pass membrane protein</topology>
    </subcellularLocation>
</comment>
<dbReference type="EMBL" id="NPMS01000002">
    <property type="protein sequence ID" value="OZU89428.1"/>
    <property type="molecule type" value="Genomic_DNA"/>
</dbReference>
<feature type="transmembrane region" description="Helical" evidence="5">
    <location>
        <begin position="62"/>
        <end position="83"/>
    </location>
</feature>
<evidence type="ECO:0000256" key="3">
    <source>
        <dbReference type="ARBA" id="ARBA00022989"/>
    </source>
</evidence>
<keyword evidence="8" id="KW-1185">Reference proteome</keyword>
<feature type="transmembrane region" description="Helical" evidence="5">
    <location>
        <begin position="120"/>
        <end position="140"/>
    </location>
</feature>
<evidence type="ECO:0000313" key="8">
    <source>
        <dbReference type="Proteomes" id="UP000216498"/>
    </source>
</evidence>
<dbReference type="PANTHER" id="PTHR38480">
    <property type="entry name" value="SLR0254 PROTEIN"/>
    <property type="match status" value="1"/>
</dbReference>
<dbReference type="AlphaFoldDB" id="A0A265NBM6"/>
<dbReference type="PANTHER" id="PTHR38480:SF1">
    <property type="entry name" value="SLR0254 PROTEIN"/>
    <property type="match status" value="1"/>
</dbReference>
<keyword evidence="3 5" id="KW-1133">Transmembrane helix</keyword>
<organism evidence="7 8">
    <name type="scientific">Virgibacillus indicus</name>
    <dbReference type="NCBI Taxonomy" id="2024554"/>
    <lineage>
        <taxon>Bacteria</taxon>
        <taxon>Bacillati</taxon>
        <taxon>Bacillota</taxon>
        <taxon>Bacilli</taxon>
        <taxon>Bacillales</taxon>
        <taxon>Bacillaceae</taxon>
        <taxon>Virgibacillus</taxon>
    </lineage>
</organism>
<gene>
    <name evidence="7" type="ORF">CIL03_06880</name>
</gene>
<evidence type="ECO:0000259" key="6">
    <source>
        <dbReference type="Pfam" id="PF06271"/>
    </source>
</evidence>
<dbReference type="GO" id="GO:0016020">
    <property type="term" value="C:membrane"/>
    <property type="evidence" value="ECO:0007669"/>
    <property type="project" value="UniProtKB-SubCell"/>
</dbReference>
<keyword evidence="2 5" id="KW-0812">Transmembrane</keyword>
<dbReference type="InterPro" id="IPR010432">
    <property type="entry name" value="RDD"/>
</dbReference>
<feature type="transmembrane region" description="Helical" evidence="5">
    <location>
        <begin position="27"/>
        <end position="50"/>
    </location>
</feature>